<reference evidence="4" key="1">
    <citation type="submission" date="2022-11" db="UniProtKB">
        <authorList>
            <consortium name="WormBaseParasite"/>
        </authorList>
    </citation>
    <scope>IDENTIFICATION</scope>
</reference>
<dbReference type="WBParaSite" id="PSAMB.scaffold9174size5262.g32182.t1">
    <property type="protein sequence ID" value="PSAMB.scaffold9174size5262.g32182.t1"/>
    <property type="gene ID" value="PSAMB.scaffold9174size5262.g32182"/>
</dbReference>
<organism evidence="3 4">
    <name type="scientific">Plectus sambesii</name>
    <dbReference type="NCBI Taxonomy" id="2011161"/>
    <lineage>
        <taxon>Eukaryota</taxon>
        <taxon>Metazoa</taxon>
        <taxon>Ecdysozoa</taxon>
        <taxon>Nematoda</taxon>
        <taxon>Chromadorea</taxon>
        <taxon>Plectida</taxon>
        <taxon>Plectina</taxon>
        <taxon>Plectoidea</taxon>
        <taxon>Plectidae</taxon>
        <taxon>Plectus</taxon>
    </lineage>
</organism>
<dbReference type="AlphaFoldDB" id="A0A914XMG8"/>
<keyword evidence="2" id="KW-0732">Signal</keyword>
<evidence type="ECO:0000313" key="3">
    <source>
        <dbReference type="Proteomes" id="UP000887566"/>
    </source>
</evidence>
<proteinExistence type="predicted"/>
<feature type="chain" id="PRO_5037655006" evidence="2">
    <location>
        <begin position="20"/>
        <end position="54"/>
    </location>
</feature>
<evidence type="ECO:0000313" key="4">
    <source>
        <dbReference type="WBParaSite" id="PSAMB.scaffold9174size5262.g32182.t1"/>
    </source>
</evidence>
<dbReference type="Proteomes" id="UP000887566">
    <property type="component" value="Unplaced"/>
</dbReference>
<feature type="region of interest" description="Disordered" evidence="1">
    <location>
        <begin position="34"/>
        <end position="54"/>
    </location>
</feature>
<evidence type="ECO:0000256" key="2">
    <source>
        <dbReference type="SAM" id="SignalP"/>
    </source>
</evidence>
<keyword evidence="3" id="KW-1185">Reference proteome</keyword>
<accession>A0A914XMG8</accession>
<protein>
    <submittedName>
        <fullName evidence="4">Uncharacterized protein</fullName>
    </submittedName>
</protein>
<sequence>MGLLQKFLSIVALFYLVTAQQYPNGGYYSGQYQQPGPQAPAATSYSSAASGSEY</sequence>
<evidence type="ECO:0000256" key="1">
    <source>
        <dbReference type="SAM" id="MobiDB-lite"/>
    </source>
</evidence>
<feature type="signal peptide" evidence="2">
    <location>
        <begin position="1"/>
        <end position="19"/>
    </location>
</feature>
<name>A0A914XMG8_9BILA</name>